<evidence type="ECO:0000256" key="1">
    <source>
        <dbReference type="ARBA" id="ARBA00004328"/>
    </source>
</evidence>
<dbReference type="InterPro" id="IPR024455">
    <property type="entry name" value="Phage_capsid"/>
</dbReference>
<dbReference type="AlphaFoldDB" id="A0A0R2JUE0"/>
<dbReference type="NCBIfam" id="TIGR01554">
    <property type="entry name" value="major_cap_HK97"/>
    <property type="match status" value="1"/>
</dbReference>
<keyword evidence="5" id="KW-1185">Reference proteome</keyword>
<dbReference type="OrthoDB" id="85826at2"/>
<dbReference type="Gene3D" id="3.30.2400.10">
    <property type="entry name" value="Major capsid protein gp5"/>
    <property type="match status" value="1"/>
</dbReference>
<sequence length="414" mass="45377">MQKINDLNTAWISRGQQVSDLADKMQAAALNDEFSKEDYEKLSNEYDQAVAQRDAAKHSLDIARANQKPANTEIDDKGDNPKPVNTKINTNKNKLTFANKFVGMMKGDPKIVDEMTSSTDVNGNQIGLTIPLDQQTAIHQLVRQYQSLEPFVNVEAVSTISGSRVWEKFQDITPLANLDDETAEIGSNDDPALTLVKYQIHRYAGISTITNTLLQDSAENLMAYLNNWIARKVVVTRNQKILEAVGNQSKKPTISKFDDVIHTLNTSLDPAIAATSTIFTNVSGFDVLSQVKDAKGRYLIQPDVTDPSKKQINGTPVVVVSDRWLPDNAGSHPFIFGDLTQGVTLFDREQMSLLSTNVGAGAFENDTNKVRVIDRFDVEIADDGAFVNGSFKDIPDQVPTAPTAPTASTTGTGK</sequence>
<dbReference type="Gene3D" id="3.30.2320.10">
    <property type="entry name" value="hypothetical protein PF0899 domain"/>
    <property type="match status" value="1"/>
</dbReference>
<proteinExistence type="predicted"/>
<dbReference type="EMBL" id="JQBT01000005">
    <property type="protein sequence ID" value="KRN80643.1"/>
    <property type="molecule type" value="Genomic_DNA"/>
</dbReference>
<dbReference type="InterPro" id="IPR054612">
    <property type="entry name" value="Phage_capsid-like_C"/>
</dbReference>
<feature type="domain" description="Phage capsid-like C-terminal" evidence="3">
    <location>
        <begin position="127"/>
        <end position="389"/>
    </location>
</feature>
<protein>
    <submittedName>
        <fullName evidence="4">Prophage protein, major head protein</fullName>
    </submittedName>
</protein>
<gene>
    <name evidence="4" type="ORF">IV52_GL001197</name>
</gene>
<evidence type="ECO:0000313" key="5">
    <source>
        <dbReference type="Proteomes" id="UP000051565"/>
    </source>
</evidence>
<dbReference type="Pfam" id="PF05065">
    <property type="entry name" value="Phage_capsid"/>
    <property type="match status" value="1"/>
</dbReference>
<dbReference type="SUPFAM" id="SSF56563">
    <property type="entry name" value="Major capsid protein gp5"/>
    <property type="match status" value="1"/>
</dbReference>
<reference evidence="4 5" key="1">
    <citation type="journal article" date="2015" name="Genome Announc.">
        <title>Expanding the biotechnology potential of lactobacilli through comparative genomics of 213 strains and associated genera.</title>
        <authorList>
            <person name="Sun Z."/>
            <person name="Harris H.M."/>
            <person name="McCann A."/>
            <person name="Guo C."/>
            <person name="Argimon S."/>
            <person name="Zhang W."/>
            <person name="Yang X."/>
            <person name="Jeffery I.B."/>
            <person name="Cooney J.C."/>
            <person name="Kagawa T.F."/>
            <person name="Liu W."/>
            <person name="Song Y."/>
            <person name="Salvetti E."/>
            <person name="Wrobel A."/>
            <person name="Rasinkangas P."/>
            <person name="Parkhill J."/>
            <person name="Rea M.C."/>
            <person name="O'Sullivan O."/>
            <person name="Ritari J."/>
            <person name="Douillard F.P."/>
            <person name="Paul Ross R."/>
            <person name="Yang R."/>
            <person name="Briner A.E."/>
            <person name="Felis G.E."/>
            <person name="de Vos W.M."/>
            <person name="Barrangou R."/>
            <person name="Klaenhammer T.R."/>
            <person name="Caufield P.W."/>
            <person name="Cui Y."/>
            <person name="Zhang H."/>
            <person name="O'Toole P.W."/>
        </authorList>
    </citation>
    <scope>NUCLEOTIDE SEQUENCE [LARGE SCALE GENOMIC DNA]</scope>
    <source>
        <strain evidence="4 5">DSM 20690</strain>
    </source>
</reference>
<feature type="region of interest" description="Disordered" evidence="2">
    <location>
        <begin position="392"/>
        <end position="414"/>
    </location>
</feature>
<feature type="region of interest" description="Disordered" evidence="2">
    <location>
        <begin position="64"/>
        <end position="85"/>
    </location>
</feature>
<dbReference type="STRING" id="53444.AYR59_04635"/>
<comment type="subcellular location">
    <subcellularLocation>
        <location evidence="1">Virion</location>
    </subcellularLocation>
</comment>
<comment type="caution">
    <text evidence="4">The sequence shown here is derived from an EMBL/GenBank/DDBJ whole genome shotgun (WGS) entry which is preliminary data.</text>
</comment>
<dbReference type="Proteomes" id="UP000051565">
    <property type="component" value="Unassembled WGS sequence"/>
</dbReference>
<feature type="compositionally biased region" description="Low complexity" evidence="2">
    <location>
        <begin position="399"/>
        <end position="414"/>
    </location>
</feature>
<name>A0A0R2JUE0_9LACO</name>
<accession>A0A0R2JUE0</accession>
<organism evidence="4 5">
    <name type="scientific">Fructilactobacillus lindneri DSM 20690 = JCM 11027</name>
    <dbReference type="NCBI Taxonomy" id="1122148"/>
    <lineage>
        <taxon>Bacteria</taxon>
        <taxon>Bacillati</taxon>
        <taxon>Bacillota</taxon>
        <taxon>Bacilli</taxon>
        <taxon>Lactobacillales</taxon>
        <taxon>Lactobacillaceae</taxon>
        <taxon>Fructilactobacillus</taxon>
    </lineage>
</organism>
<evidence type="ECO:0000256" key="2">
    <source>
        <dbReference type="SAM" id="MobiDB-lite"/>
    </source>
</evidence>
<dbReference type="PATRIC" id="fig|1122148.6.peg.1226"/>
<evidence type="ECO:0000259" key="3">
    <source>
        <dbReference type="Pfam" id="PF05065"/>
    </source>
</evidence>
<dbReference type="RefSeq" id="WP_054646932.1">
    <property type="nucleotide sequence ID" value="NZ_FUXS01000019.1"/>
</dbReference>
<evidence type="ECO:0000313" key="4">
    <source>
        <dbReference type="EMBL" id="KRN80643.1"/>
    </source>
</evidence>